<evidence type="ECO:0000313" key="11">
    <source>
        <dbReference type="EMBL" id="MFC6439212.1"/>
    </source>
</evidence>
<protein>
    <recommendedName>
        <fullName evidence="4">Nicotinamide riboside transporter PnuC</fullName>
    </recommendedName>
</protein>
<keyword evidence="12" id="KW-1185">Reference proteome</keyword>
<reference evidence="12" key="1">
    <citation type="journal article" date="2019" name="Int. J. Syst. Evol. Microbiol.">
        <title>The Global Catalogue of Microorganisms (GCM) 10K type strain sequencing project: providing services to taxonomists for standard genome sequencing and annotation.</title>
        <authorList>
            <consortium name="The Broad Institute Genomics Platform"/>
            <consortium name="The Broad Institute Genome Sequencing Center for Infectious Disease"/>
            <person name="Wu L."/>
            <person name="Ma J."/>
        </authorList>
    </citation>
    <scope>NUCLEOTIDE SEQUENCE [LARGE SCALE GENOMIC DNA]</scope>
    <source>
        <strain evidence="12">CGMCC 1.16031</strain>
    </source>
</reference>
<feature type="transmembrane region" description="Helical" evidence="10">
    <location>
        <begin position="100"/>
        <end position="121"/>
    </location>
</feature>
<feature type="transmembrane region" description="Helical" evidence="10">
    <location>
        <begin position="152"/>
        <end position="169"/>
    </location>
</feature>
<evidence type="ECO:0000256" key="2">
    <source>
        <dbReference type="ARBA" id="ARBA00004651"/>
    </source>
</evidence>
<evidence type="ECO:0000256" key="10">
    <source>
        <dbReference type="SAM" id="Phobius"/>
    </source>
</evidence>
<evidence type="ECO:0000256" key="7">
    <source>
        <dbReference type="ARBA" id="ARBA00022692"/>
    </source>
</evidence>
<dbReference type="RefSeq" id="WP_131257511.1">
    <property type="nucleotide sequence ID" value="NZ_JBHSUS010000001.1"/>
</dbReference>
<evidence type="ECO:0000256" key="5">
    <source>
        <dbReference type="ARBA" id="ARBA00022448"/>
    </source>
</evidence>
<comment type="similarity">
    <text evidence="3">Belongs to the nicotinamide ribonucleoside (NR) uptake permease (TC 4.B.1) family.</text>
</comment>
<name>A0ABW1XIM9_9ALTE</name>
<evidence type="ECO:0000313" key="12">
    <source>
        <dbReference type="Proteomes" id="UP001596364"/>
    </source>
</evidence>
<feature type="transmembrane region" description="Helical" evidence="10">
    <location>
        <begin position="175"/>
        <end position="192"/>
    </location>
</feature>
<evidence type="ECO:0000256" key="3">
    <source>
        <dbReference type="ARBA" id="ARBA00006669"/>
    </source>
</evidence>
<evidence type="ECO:0000256" key="4">
    <source>
        <dbReference type="ARBA" id="ARBA00017522"/>
    </source>
</evidence>
<evidence type="ECO:0000256" key="6">
    <source>
        <dbReference type="ARBA" id="ARBA00022475"/>
    </source>
</evidence>
<dbReference type="PANTHER" id="PTHR36122">
    <property type="entry name" value="NICOTINAMIDE RIBOSIDE TRANSPORTER PNUC"/>
    <property type="match status" value="1"/>
</dbReference>
<keyword evidence="7 10" id="KW-0812">Transmembrane</keyword>
<keyword evidence="9 10" id="KW-0472">Membrane</keyword>
<dbReference type="Proteomes" id="UP001596364">
    <property type="component" value="Unassembled WGS sequence"/>
</dbReference>
<keyword evidence="6" id="KW-1003">Cell membrane</keyword>
<sequence>MTLNDWLTGFAGASPIEWLATVAGFLCVFLLIKRSIWNFAFGLVQVSLYVWIFWQAKLFSEAALHVFYMFFQFYGFMIWWQSGQDDHGHVKVVRGGSWEWIAAPLLVVVSAAILGSVMANFTPADFPYMDAFITCASLMAQYLLSHKRLLNWWLWIVVDIVAIGIYVQKGLYPTTLLYVCFLVMSVLGLRQWQQAAVQDSHYRV</sequence>
<comment type="caution">
    <text evidence="11">The sequence shown here is derived from an EMBL/GenBank/DDBJ whole genome shotgun (WGS) entry which is preliminary data.</text>
</comment>
<gene>
    <name evidence="11" type="primary">pnuC</name>
    <name evidence="11" type="ORF">ACFP85_03475</name>
</gene>
<organism evidence="11 12">
    <name type="scientific">Pseudobowmanella zhangzhouensis</name>
    <dbReference type="NCBI Taxonomy" id="1537679"/>
    <lineage>
        <taxon>Bacteria</taxon>
        <taxon>Pseudomonadati</taxon>
        <taxon>Pseudomonadota</taxon>
        <taxon>Gammaproteobacteria</taxon>
        <taxon>Alteromonadales</taxon>
        <taxon>Alteromonadaceae</taxon>
    </lineage>
</organism>
<keyword evidence="5" id="KW-0813">Transport</keyword>
<evidence type="ECO:0000256" key="9">
    <source>
        <dbReference type="ARBA" id="ARBA00023136"/>
    </source>
</evidence>
<feature type="transmembrane region" description="Helical" evidence="10">
    <location>
        <begin position="62"/>
        <end position="80"/>
    </location>
</feature>
<comment type="subcellular location">
    <subcellularLocation>
        <location evidence="2">Cell membrane</location>
        <topology evidence="2">Multi-pass membrane protein</topology>
    </subcellularLocation>
</comment>
<evidence type="ECO:0000256" key="1">
    <source>
        <dbReference type="ARBA" id="ARBA00002672"/>
    </source>
</evidence>
<dbReference type="PANTHER" id="PTHR36122:SF2">
    <property type="entry name" value="NICOTINAMIDE RIBOSIDE TRANSPORTER PNUC"/>
    <property type="match status" value="1"/>
</dbReference>
<keyword evidence="8 10" id="KW-1133">Transmembrane helix</keyword>
<feature type="transmembrane region" description="Helical" evidence="10">
    <location>
        <begin position="6"/>
        <end position="32"/>
    </location>
</feature>
<dbReference type="EMBL" id="JBHSUS010000001">
    <property type="protein sequence ID" value="MFC6439212.1"/>
    <property type="molecule type" value="Genomic_DNA"/>
</dbReference>
<dbReference type="InterPro" id="IPR006419">
    <property type="entry name" value="NMN_transpt_PnuC"/>
</dbReference>
<dbReference type="NCBIfam" id="TIGR01528">
    <property type="entry name" value="NMN_trans_PnuC"/>
    <property type="match status" value="1"/>
</dbReference>
<dbReference type="Pfam" id="PF04973">
    <property type="entry name" value="NMN_transporter"/>
    <property type="match status" value="1"/>
</dbReference>
<proteinExistence type="inferred from homology"/>
<evidence type="ECO:0000256" key="8">
    <source>
        <dbReference type="ARBA" id="ARBA00022989"/>
    </source>
</evidence>
<accession>A0ABW1XIM9</accession>
<comment type="function">
    <text evidence="1">Required for nicotinamide riboside transport across the inner membrane.</text>
</comment>